<comment type="caution">
    <text evidence="2">The sequence shown here is derived from an EMBL/GenBank/DDBJ whole genome shotgun (WGS) entry which is preliminary data.</text>
</comment>
<proteinExistence type="predicted"/>
<dbReference type="Proteomes" id="UP000886355">
    <property type="component" value="Unassembled WGS sequence"/>
</dbReference>
<dbReference type="EMBL" id="DQZW01000202">
    <property type="protein sequence ID" value="HDL90105.1"/>
    <property type="molecule type" value="Genomic_DNA"/>
</dbReference>
<evidence type="ECO:0000256" key="1">
    <source>
        <dbReference type="SAM" id="Coils"/>
    </source>
</evidence>
<feature type="coiled-coil region" evidence="1">
    <location>
        <begin position="90"/>
        <end position="117"/>
    </location>
</feature>
<evidence type="ECO:0000313" key="2">
    <source>
        <dbReference type="EMBL" id="HDL90105.1"/>
    </source>
</evidence>
<dbReference type="AlphaFoldDB" id="A0A7C0WVN1"/>
<gene>
    <name evidence="2" type="ORF">ENG14_04300</name>
</gene>
<protein>
    <submittedName>
        <fullName evidence="2">Uncharacterized protein</fullName>
    </submittedName>
</protein>
<sequence length="123" mass="14694">MAKQTVFTCDSYGCTEQFSELNAMHKIGQDYFCAACAEIGERKYCPNCYDDMSEQRPEKIQDLKNFVQCNNCQAMVRFDERPGEKRAWTQEQWDEEAKRVEAEYNEWQKLQKDHQEEQERLSQ</sequence>
<reference evidence="2" key="1">
    <citation type="journal article" date="2020" name="mSystems">
        <title>Genome- and Community-Level Interaction Insights into Carbon Utilization and Element Cycling Functions of Hydrothermarchaeota in Hydrothermal Sediment.</title>
        <authorList>
            <person name="Zhou Z."/>
            <person name="Liu Y."/>
            <person name="Xu W."/>
            <person name="Pan J."/>
            <person name="Luo Z.H."/>
            <person name="Li M."/>
        </authorList>
    </citation>
    <scope>NUCLEOTIDE SEQUENCE [LARGE SCALE GENOMIC DNA]</scope>
    <source>
        <strain evidence="2">HyVt-19</strain>
    </source>
</reference>
<accession>A0A7C0WVN1</accession>
<keyword evidence="1" id="KW-0175">Coiled coil</keyword>
<name>A0A7C0WVN1_9BACT</name>
<organism evidence="2">
    <name type="scientific">Thermodesulforhabdus norvegica</name>
    <dbReference type="NCBI Taxonomy" id="39841"/>
    <lineage>
        <taxon>Bacteria</taxon>
        <taxon>Pseudomonadati</taxon>
        <taxon>Thermodesulfobacteriota</taxon>
        <taxon>Syntrophobacteria</taxon>
        <taxon>Syntrophobacterales</taxon>
        <taxon>Thermodesulforhabdaceae</taxon>
        <taxon>Thermodesulforhabdus</taxon>
    </lineage>
</organism>